<evidence type="ECO:0000313" key="2">
    <source>
        <dbReference type="EMBL" id="KUJ23331.1"/>
    </source>
</evidence>
<sequence length="76" mass="8120">MTSMVGVGTFPPQSSSPQKQSRPNLLRLSQPASLPQPQPQPQPLLSRGGYALYLSFPPSERWRNSANGSGAAAERG</sequence>
<organism evidence="2 3">
    <name type="scientific">Mollisia scopiformis</name>
    <name type="common">Conifer needle endophyte fungus</name>
    <name type="synonym">Phialocephala scopiformis</name>
    <dbReference type="NCBI Taxonomy" id="149040"/>
    <lineage>
        <taxon>Eukaryota</taxon>
        <taxon>Fungi</taxon>
        <taxon>Dikarya</taxon>
        <taxon>Ascomycota</taxon>
        <taxon>Pezizomycotina</taxon>
        <taxon>Leotiomycetes</taxon>
        <taxon>Helotiales</taxon>
        <taxon>Mollisiaceae</taxon>
        <taxon>Mollisia</taxon>
    </lineage>
</organism>
<dbReference type="KEGG" id="psco:LY89DRAFT_680098"/>
<evidence type="ECO:0000256" key="1">
    <source>
        <dbReference type="SAM" id="MobiDB-lite"/>
    </source>
</evidence>
<reference evidence="2 3" key="1">
    <citation type="submission" date="2015-10" db="EMBL/GenBank/DDBJ databases">
        <title>Full genome of DAOMC 229536 Phialocephala scopiformis, a fungal endophyte of spruce producing the potent anti-insectan compound rugulosin.</title>
        <authorList>
            <consortium name="DOE Joint Genome Institute"/>
            <person name="Walker A.K."/>
            <person name="Frasz S.L."/>
            <person name="Seifert K.A."/>
            <person name="Miller J.D."/>
            <person name="Mondo S.J."/>
            <person name="Labutti K."/>
            <person name="Lipzen A."/>
            <person name="Dockter R."/>
            <person name="Kennedy M."/>
            <person name="Grigoriev I.V."/>
            <person name="Spatafora J.W."/>
        </authorList>
    </citation>
    <scope>NUCLEOTIDE SEQUENCE [LARGE SCALE GENOMIC DNA]</scope>
    <source>
        <strain evidence="2 3">CBS 120377</strain>
    </source>
</reference>
<dbReference type="InParanoid" id="A0A194XT55"/>
<proteinExistence type="predicted"/>
<dbReference type="GeneID" id="28823736"/>
<dbReference type="Proteomes" id="UP000070700">
    <property type="component" value="Unassembled WGS sequence"/>
</dbReference>
<dbReference type="AlphaFoldDB" id="A0A194XT55"/>
<protein>
    <submittedName>
        <fullName evidence="2">Uncharacterized protein</fullName>
    </submittedName>
</protein>
<evidence type="ECO:0000313" key="3">
    <source>
        <dbReference type="Proteomes" id="UP000070700"/>
    </source>
</evidence>
<feature type="compositionally biased region" description="Low complexity" evidence="1">
    <location>
        <begin position="11"/>
        <end position="33"/>
    </location>
</feature>
<name>A0A194XT55_MOLSC</name>
<dbReference type="EMBL" id="KQ947405">
    <property type="protein sequence ID" value="KUJ23331.1"/>
    <property type="molecule type" value="Genomic_DNA"/>
</dbReference>
<feature type="region of interest" description="Disordered" evidence="1">
    <location>
        <begin position="1"/>
        <end position="46"/>
    </location>
</feature>
<accession>A0A194XT55</accession>
<gene>
    <name evidence="2" type="ORF">LY89DRAFT_680098</name>
</gene>
<keyword evidence="3" id="KW-1185">Reference proteome</keyword>
<dbReference type="RefSeq" id="XP_018077686.1">
    <property type="nucleotide sequence ID" value="XM_018214010.1"/>
</dbReference>